<dbReference type="HOGENOM" id="CLU_065155_3_1_9"/>
<organism evidence="1 2">
    <name type="scientific">Peptoniphilus duerdenii ATCC BAA-1640</name>
    <dbReference type="NCBI Taxonomy" id="862517"/>
    <lineage>
        <taxon>Bacteria</taxon>
        <taxon>Bacillati</taxon>
        <taxon>Bacillota</taxon>
        <taxon>Tissierellia</taxon>
        <taxon>Tissierellales</taxon>
        <taxon>Peptoniphilaceae</taxon>
        <taxon>Peptoniphilus</taxon>
    </lineage>
</organism>
<name>E0NLP2_9FIRM</name>
<protein>
    <recommendedName>
        <fullName evidence="3">Cytidylate kinase</fullName>
    </recommendedName>
</protein>
<dbReference type="Pfam" id="PF13189">
    <property type="entry name" value="Cytidylate_kin2"/>
    <property type="match status" value="1"/>
</dbReference>
<dbReference type="InterPro" id="IPR027417">
    <property type="entry name" value="P-loop_NTPase"/>
</dbReference>
<dbReference type="OrthoDB" id="9781180at2"/>
<dbReference type="AlphaFoldDB" id="E0NLP2"/>
<proteinExistence type="predicted"/>
<gene>
    <name evidence="1" type="ORF">HMPREF9225_1122</name>
</gene>
<dbReference type="eggNOG" id="COG1102">
    <property type="taxonomic scope" value="Bacteria"/>
</dbReference>
<sequence>MFKKIFNLSNKKSNTLITIDRQYGSKGDLIAQKLATRLEAEYFDENIIELKTLETQVDLSSVSKDDSFLKGTVYDLYRENDSYSEEDMMISDARFLAEAKTIRDIAKSRNAIILGKCAGYVLRDYKPLNIFIAADFEDRVKNIMDQMSYDEERATSKIKKMDMRRINHYERFTKGNFGQASEYDFTINTSKFSVDEIVNIIISLKNNY</sequence>
<keyword evidence="2" id="KW-1185">Reference proteome</keyword>
<comment type="caution">
    <text evidence="1">The sequence shown here is derived from an EMBL/GenBank/DDBJ whole genome shotgun (WGS) entry which is preliminary data.</text>
</comment>
<evidence type="ECO:0000313" key="1">
    <source>
        <dbReference type="EMBL" id="EFM25233.1"/>
    </source>
</evidence>
<dbReference type="EMBL" id="AEEH01000043">
    <property type="protein sequence ID" value="EFM25233.1"/>
    <property type="molecule type" value="Genomic_DNA"/>
</dbReference>
<evidence type="ECO:0000313" key="2">
    <source>
        <dbReference type="Proteomes" id="UP000003280"/>
    </source>
</evidence>
<dbReference type="SUPFAM" id="SSF52540">
    <property type="entry name" value="P-loop containing nucleoside triphosphate hydrolases"/>
    <property type="match status" value="1"/>
</dbReference>
<evidence type="ECO:0008006" key="3">
    <source>
        <dbReference type="Google" id="ProtNLM"/>
    </source>
</evidence>
<dbReference type="Proteomes" id="UP000003280">
    <property type="component" value="Unassembled WGS sequence"/>
</dbReference>
<dbReference type="STRING" id="862517.HMPREF9225_1122"/>
<dbReference type="RefSeq" id="WP_008901936.1">
    <property type="nucleotide sequence ID" value="NZ_GL397071.1"/>
</dbReference>
<reference evidence="1 2" key="1">
    <citation type="submission" date="2010-07" db="EMBL/GenBank/DDBJ databases">
        <authorList>
            <person name="Muzny D."/>
            <person name="Qin X."/>
            <person name="Deng J."/>
            <person name="Jiang H."/>
            <person name="Liu Y."/>
            <person name="Qu J."/>
            <person name="Song X.-Z."/>
            <person name="Zhang L."/>
            <person name="Thornton R."/>
            <person name="Coyle M."/>
            <person name="Francisco L."/>
            <person name="Jackson L."/>
            <person name="Javaid M."/>
            <person name="Korchina V."/>
            <person name="Kovar C."/>
            <person name="Mata R."/>
            <person name="Mathew T."/>
            <person name="Ngo R."/>
            <person name="Nguyen L."/>
            <person name="Nguyen N."/>
            <person name="Okwuonu G."/>
            <person name="Ongeri F."/>
            <person name="Pham C."/>
            <person name="Simmons D."/>
            <person name="Wilczek-Boney K."/>
            <person name="Hale W."/>
            <person name="Jakkamsetti A."/>
            <person name="Pham P."/>
            <person name="Ruth R."/>
            <person name="San Lucas F."/>
            <person name="Warren J."/>
            <person name="Zhang J."/>
            <person name="Zhao Z."/>
            <person name="Zhou C."/>
            <person name="Zhu D."/>
            <person name="Lee S."/>
            <person name="Bess C."/>
            <person name="Blankenburg K."/>
            <person name="Forbes L."/>
            <person name="Fu Q."/>
            <person name="Gubbala S."/>
            <person name="Hirani K."/>
            <person name="Jayaseelan J.C."/>
            <person name="Lara F."/>
            <person name="Munidasa M."/>
            <person name="Palculict T."/>
            <person name="Patil S."/>
            <person name="Pu L.-L."/>
            <person name="Saada N."/>
            <person name="Tang L."/>
            <person name="Weissenberger G."/>
            <person name="Zhu Y."/>
            <person name="Hemphill L."/>
            <person name="Shang Y."/>
            <person name="Youmans B."/>
            <person name="Ayvaz T."/>
            <person name="Ross M."/>
            <person name="Santibanez J."/>
            <person name="Aqrawi P."/>
            <person name="Gross S."/>
            <person name="Joshi V."/>
            <person name="Fowler G."/>
            <person name="Nazareth L."/>
            <person name="Reid J."/>
            <person name="Worley K."/>
            <person name="Petrosino J."/>
            <person name="Highlander S."/>
            <person name="Gibbs R."/>
        </authorList>
    </citation>
    <scope>NUCLEOTIDE SEQUENCE [LARGE SCALE GENOMIC DNA]</scope>
    <source>
        <strain evidence="1 2">ATCC BAA-1640</strain>
    </source>
</reference>
<accession>E0NLP2</accession>
<dbReference type="Gene3D" id="3.40.50.300">
    <property type="entry name" value="P-loop containing nucleotide triphosphate hydrolases"/>
    <property type="match status" value="1"/>
</dbReference>